<accession>A0A244CLF9</accession>
<organism evidence="4 5">
    <name type="scientific">Pseudoalteromonas ulvae</name>
    <dbReference type="NCBI Taxonomy" id="107327"/>
    <lineage>
        <taxon>Bacteria</taxon>
        <taxon>Pseudomonadati</taxon>
        <taxon>Pseudomonadota</taxon>
        <taxon>Gammaproteobacteria</taxon>
        <taxon>Alteromonadales</taxon>
        <taxon>Pseudoalteromonadaceae</taxon>
        <taxon>Pseudoalteromonas</taxon>
    </lineage>
</organism>
<dbReference type="Proteomes" id="UP000194841">
    <property type="component" value="Unassembled WGS sequence"/>
</dbReference>
<reference evidence="4 5" key="1">
    <citation type="submission" date="2017-02" db="EMBL/GenBank/DDBJ databases">
        <title>Pseudoalteromonas ulvae TC14 Genome.</title>
        <authorList>
            <person name="Molmeret M."/>
        </authorList>
    </citation>
    <scope>NUCLEOTIDE SEQUENCE [LARGE SCALE GENOMIC DNA]</scope>
    <source>
        <strain evidence="4">TC14</strain>
    </source>
</reference>
<evidence type="ECO:0000256" key="2">
    <source>
        <dbReference type="ARBA" id="ARBA00022801"/>
    </source>
</evidence>
<sequence>MSNSLQLTELEHDLLVELFNIGVGRAADSLSQIVNQEIELSVPYIEHVSVDELSERLDQGEDICSVSQSMAGSFEANTILLFPQNSSMEVVSKMLGDGFSTETLAELHQEGFSEIGNVVLNACIGSFAESIEEVFDVGLPVYRIGSSTQVIETGDLNEILFIRINLVLSTSHVEGYLVFLLEHFSFEKLKASLNKIIHGLS</sequence>
<dbReference type="PANTHER" id="PTHR43693:SF1">
    <property type="entry name" value="PROTEIN PHOSPHATASE CHEZ"/>
    <property type="match status" value="1"/>
</dbReference>
<dbReference type="SUPFAM" id="SSF103039">
    <property type="entry name" value="CheC-like"/>
    <property type="match status" value="1"/>
</dbReference>
<evidence type="ECO:0000313" key="5">
    <source>
        <dbReference type="Proteomes" id="UP000194841"/>
    </source>
</evidence>
<dbReference type="RefSeq" id="WP_086745406.1">
    <property type="nucleotide sequence ID" value="NZ_MWPV01000006.1"/>
</dbReference>
<dbReference type="GO" id="GO:0006935">
    <property type="term" value="P:chemotaxis"/>
    <property type="evidence" value="ECO:0007669"/>
    <property type="project" value="UniProtKB-KW"/>
</dbReference>
<name>A0A244CLF9_PSEDV</name>
<dbReference type="Gene3D" id="3.40.1550.10">
    <property type="entry name" value="CheC-like"/>
    <property type="match status" value="1"/>
</dbReference>
<comment type="caution">
    <text evidence="4">The sequence shown here is derived from an EMBL/GenBank/DDBJ whole genome shotgun (WGS) entry which is preliminary data.</text>
</comment>
<dbReference type="InterPro" id="IPR050992">
    <property type="entry name" value="CheZ_family_phosphatases"/>
</dbReference>
<evidence type="ECO:0000313" key="4">
    <source>
        <dbReference type="EMBL" id="OUL56434.1"/>
    </source>
</evidence>
<dbReference type="PANTHER" id="PTHR43693">
    <property type="entry name" value="PROTEIN PHOSPHATASE CHEZ"/>
    <property type="match status" value="1"/>
</dbReference>
<dbReference type="Pfam" id="PF04509">
    <property type="entry name" value="CheC"/>
    <property type="match status" value="1"/>
</dbReference>
<evidence type="ECO:0000259" key="3">
    <source>
        <dbReference type="Pfam" id="PF04509"/>
    </source>
</evidence>
<keyword evidence="2" id="KW-0378">Hydrolase</keyword>
<dbReference type="CDD" id="cd17910">
    <property type="entry name" value="CheC_ClassII"/>
    <property type="match status" value="1"/>
</dbReference>
<keyword evidence="1" id="KW-0145">Chemotaxis</keyword>
<feature type="domain" description="CheC-like protein" evidence="3">
    <location>
        <begin position="13"/>
        <end position="44"/>
    </location>
</feature>
<proteinExistence type="predicted"/>
<dbReference type="EMBL" id="MWPV01000006">
    <property type="protein sequence ID" value="OUL56434.1"/>
    <property type="molecule type" value="Genomic_DNA"/>
</dbReference>
<dbReference type="InterPro" id="IPR028976">
    <property type="entry name" value="CheC-like_sf"/>
</dbReference>
<keyword evidence="5" id="KW-1185">Reference proteome</keyword>
<gene>
    <name evidence="4" type="ORF">B1199_17350</name>
</gene>
<dbReference type="AlphaFoldDB" id="A0A244CLF9"/>
<dbReference type="InterPro" id="IPR007597">
    <property type="entry name" value="CheC"/>
</dbReference>
<dbReference type="GO" id="GO:0016787">
    <property type="term" value="F:hydrolase activity"/>
    <property type="evidence" value="ECO:0007669"/>
    <property type="project" value="UniProtKB-KW"/>
</dbReference>
<protein>
    <recommendedName>
        <fullName evidence="3">CheC-like protein domain-containing protein</fullName>
    </recommendedName>
</protein>
<evidence type="ECO:0000256" key="1">
    <source>
        <dbReference type="ARBA" id="ARBA00022500"/>
    </source>
</evidence>